<dbReference type="RefSeq" id="WP_046849125.1">
    <property type="nucleotide sequence ID" value="NZ_CP011451.1"/>
</dbReference>
<protein>
    <submittedName>
        <fullName evidence="2">GSCFA domain-containing protein</fullName>
    </submittedName>
    <submittedName>
        <fullName evidence="3">GSCFA family protein</fullName>
    </submittedName>
</protein>
<dbReference type="Pfam" id="PF08885">
    <property type="entry name" value="GSCFA"/>
    <property type="match status" value="1"/>
</dbReference>
<dbReference type="SUPFAM" id="SSF52266">
    <property type="entry name" value="SGNH hydrolase"/>
    <property type="match status" value="1"/>
</dbReference>
<evidence type="ECO:0000313" key="5">
    <source>
        <dbReference type="Proteomes" id="UP000324176"/>
    </source>
</evidence>
<keyword evidence="4" id="KW-1185">Reference proteome</keyword>
<evidence type="ECO:0000313" key="2">
    <source>
        <dbReference type="EMBL" id="AKH37030.1"/>
    </source>
</evidence>
<accession>A0A0F7K9S5</accession>
<dbReference type="KEGG" id="nco:AAW31_03140"/>
<reference evidence="3 5" key="3">
    <citation type="submission" date="2019-07" db="EMBL/GenBank/DDBJ databases">
        <title>Active sludge and wastewater microbial communities from Klosterneuburg, Austria.</title>
        <authorList>
            <person name="Wagner M."/>
        </authorList>
    </citation>
    <scope>NUCLEOTIDE SEQUENCE [LARGE SCALE GENOMIC DNA]</scope>
    <source>
        <strain evidence="3 5">Nm2</strain>
    </source>
</reference>
<dbReference type="Proteomes" id="UP000034156">
    <property type="component" value="Chromosome"/>
</dbReference>
<dbReference type="PATRIC" id="fig|44574.3.peg.745"/>
<dbReference type="EMBL" id="VNHT01000003">
    <property type="protein sequence ID" value="TYP93256.1"/>
    <property type="molecule type" value="Genomic_DNA"/>
</dbReference>
<proteinExistence type="predicted"/>
<sequence>MTNPYKRLDDYCFWSRSMTTPPPGQIDPMTKNASIIATHKVATMGSCFAQHLAKHIRASGLNYYVPESAPLGMSEQEATQKNYGVFSARYGNVYTVRQAVQLFERAFEGFSPIDGIWERNGRFVDAFRPQIEPDGYGSADEVKRDVVSHLNCVRDVFTKADWFIFTLGLTEAWRSRQDGAIYPTAPGVAGGEFDFSKYEFVNFTCDEVQADLCLLIEKIRSVNPDVQILLTVSPVPLIATYENRHVWVSTTYSKAALRVAADVAERSYKNVIYFPSYEIITSPAAGGRYYADDLRQVTEIGVKHVMRMFSKHFFPNQSNHFATEQTSVPLLASLQSEADVVCDEEVIERALRGAGF</sequence>
<evidence type="ECO:0000259" key="1">
    <source>
        <dbReference type="Pfam" id="PF08885"/>
    </source>
</evidence>
<evidence type="ECO:0000313" key="4">
    <source>
        <dbReference type="Proteomes" id="UP000034156"/>
    </source>
</evidence>
<dbReference type="EMBL" id="CP011451">
    <property type="protein sequence ID" value="AKH37030.1"/>
    <property type="molecule type" value="Genomic_DNA"/>
</dbReference>
<name>A0A0F7K9S5_9PROT</name>
<evidence type="ECO:0000313" key="3">
    <source>
        <dbReference type="EMBL" id="TYP93256.1"/>
    </source>
</evidence>
<dbReference type="Proteomes" id="UP000324176">
    <property type="component" value="Unassembled WGS sequence"/>
</dbReference>
<organism evidence="2 4">
    <name type="scientific">Nitrosomonas communis</name>
    <dbReference type="NCBI Taxonomy" id="44574"/>
    <lineage>
        <taxon>Bacteria</taxon>
        <taxon>Pseudomonadati</taxon>
        <taxon>Pseudomonadota</taxon>
        <taxon>Betaproteobacteria</taxon>
        <taxon>Nitrosomonadales</taxon>
        <taxon>Nitrosomonadaceae</taxon>
        <taxon>Nitrosomonas</taxon>
    </lineage>
</organism>
<dbReference type="InterPro" id="IPR014982">
    <property type="entry name" value="GSCFA"/>
</dbReference>
<feature type="domain" description="GSCFA" evidence="1">
    <location>
        <begin position="40"/>
        <end position="309"/>
    </location>
</feature>
<dbReference type="AlphaFoldDB" id="A0A0F7K9S5"/>
<dbReference type="OrthoDB" id="369216at2"/>
<reference evidence="4" key="1">
    <citation type="submission" date="2015-05" db="EMBL/GenBank/DDBJ databases">
        <title>Draft genome of Nitrosomonas communis strain Nm2.</title>
        <authorList>
            <person name="Kozlowski J.A."/>
            <person name="Kits K.D."/>
            <person name="Stein L.Y."/>
        </authorList>
    </citation>
    <scope>NUCLEOTIDE SEQUENCE [LARGE SCALE GENOMIC DNA]</scope>
    <source>
        <strain evidence="4">Nm2</strain>
    </source>
</reference>
<gene>
    <name evidence="2" type="ORF">AAW31_03140</name>
    <name evidence="3" type="ORF">BCL69_100366</name>
</gene>
<reference evidence="2 4" key="2">
    <citation type="journal article" date="2016" name="Genome Announc.">
        <title>Genome Sequence of Nitrosomonas communis Strain Nm2, a Mesophilic Ammonia-Oxidizing Bacterium Isolated from Mediterranean Soil.</title>
        <authorList>
            <person name="Kozlowski J.A."/>
            <person name="Kits K.D."/>
            <person name="Stein L.Y."/>
        </authorList>
    </citation>
    <scope>NUCLEOTIDE SEQUENCE [LARGE SCALE GENOMIC DNA]</scope>
    <source>
        <strain evidence="2 4">Nm2</strain>
    </source>
</reference>